<keyword evidence="5" id="KW-0325">Glycoprotein</keyword>
<keyword evidence="1 6" id="KW-0245">EGF-like domain</keyword>
<dbReference type="InterPro" id="IPR013320">
    <property type="entry name" value="ConA-like_dom_sf"/>
</dbReference>
<keyword evidence="2" id="KW-0732">Signal</keyword>
<dbReference type="SUPFAM" id="SSF49899">
    <property type="entry name" value="Concanavalin A-like lectins/glucanases"/>
    <property type="match status" value="3"/>
</dbReference>
<dbReference type="PROSITE" id="PS50026">
    <property type="entry name" value="EGF_3"/>
    <property type="match status" value="6"/>
</dbReference>
<dbReference type="InterPro" id="IPR001791">
    <property type="entry name" value="Laminin_G"/>
</dbReference>
<feature type="disulfide bond" evidence="6">
    <location>
        <begin position="640"/>
        <end position="649"/>
    </location>
</feature>
<evidence type="ECO:0000313" key="10">
    <source>
        <dbReference type="WBParaSite" id="nRc.2.0.1.t19245-RA"/>
    </source>
</evidence>
<reference evidence="10" key="1">
    <citation type="submission" date="2022-11" db="UniProtKB">
        <authorList>
            <consortium name="WormBaseParasite"/>
        </authorList>
    </citation>
    <scope>IDENTIFICATION</scope>
</reference>
<evidence type="ECO:0000256" key="6">
    <source>
        <dbReference type="PROSITE-ProRule" id="PRU00076"/>
    </source>
</evidence>
<feature type="disulfide bond" evidence="6">
    <location>
        <begin position="50"/>
        <end position="59"/>
    </location>
</feature>
<dbReference type="Pfam" id="PF00008">
    <property type="entry name" value="EGF"/>
    <property type="match status" value="1"/>
</dbReference>
<feature type="domain" description="Laminin G" evidence="7">
    <location>
        <begin position="401"/>
        <end position="618"/>
    </location>
</feature>
<dbReference type="SMART" id="SM00282">
    <property type="entry name" value="LamG"/>
    <property type="match status" value="3"/>
</dbReference>
<feature type="disulfide bond" evidence="6">
    <location>
        <begin position="31"/>
        <end position="48"/>
    </location>
</feature>
<dbReference type="Pfam" id="PF12661">
    <property type="entry name" value="hEGF"/>
    <property type="match status" value="2"/>
</dbReference>
<organism evidence="9 10">
    <name type="scientific">Romanomermis culicivorax</name>
    <name type="common">Nematode worm</name>
    <dbReference type="NCBI Taxonomy" id="13658"/>
    <lineage>
        <taxon>Eukaryota</taxon>
        <taxon>Metazoa</taxon>
        <taxon>Ecdysozoa</taxon>
        <taxon>Nematoda</taxon>
        <taxon>Enoplea</taxon>
        <taxon>Dorylaimia</taxon>
        <taxon>Mermithida</taxon>
        <taxon>Mermithoidea</taxon>
        <taxon>Mermithidae</taxon>
        <taxon>Romanomermis</taxon>
    </lineage>
</organism>
<evidence type="ECO:0000313" key="9">
    <source>
        <dbReference type="Proteomes" id="UP000887565"/>
    </source>
</evidence>
<feature type="domain" description="Laminin G" evidence="7">
    <location>
        <begin position="677"/>
        <end position="877"/>
    </location>
</feature>
<evidence type="ECO:0000259" key="7">
    <source>
        <dbReference type="PROSITE" id="PS50025"/>
    </source>
</evidence>
<name>A0A915IYQ3_ROMCU</name>
<protein>
    <submittedName>
        <fullName evidence="10">Uncharacterized protein</fullName>
    </submittedName>
</protein>
<feature type="domain" description="Laminin G" evidence="7">
    <location>
        <begin position="174"/>
        <end position="355"/>
    </location>
</feature>
<comment type="caution">
    <text evidence="6">Lacks conserved residue(s) required for the propagation of feature annotation.</text>
</comment>
<dbReference type="InterPro" id="IPR013032">
    <property type="entry name" value="EGF-like_CS"/>
</dbReference>
<dbReference type="Gene3D" id="2.60.120.200">
    <property type="match status" value="3"/>
</dbReference>
<dbReference type="PROSITE" id="PS01186">
    <property type="entry name" value="EGF_2"/>
    <property type="match status" value="3"/>
</dbReference>
<dbReference type="Proteomes" id="UP000887565">
    <property type="component" value="Unplaced"/>
</dbReference>
<dbReference type="AlphaFoldDB" id="A0A915IYQ3"/>
<dbReference type="FunFam" id="2.10.25.10:FF:000434">
    <property type="entry name" value="Predicted protein"/>
    <property type="match status" value="1"/>
</dbReference>
<feature type="disulfide bond" evidence="6">
    <location>
        <begin position="27"/>
        <end position="37"/>
    </location>
</feature>
<dbReference type="GO" id="GO:0005509">
    <property type="term" value="F:calcium ion binding"/>
    <property type="evidence" value="ECO:0007669"/>
    <property type="project" value="InterPro"/>
</dbReference>
<evidence type="ECO:0000256" key="5">
    <source>
        <dbReference type="ARBA" id="ARBA00023180"/>
    </source>
</evidence>
<feature type="domain" description="EGF-like" evidence="8">
    <location>
        <begin position="359"/>
        <end position="395"/>
    </location>
</feature>
<dbReference type="CDD" id="cd00054">
    <property type="entry name" value="EGF_CA"/>
    <property type="match status" value="3"/>
</dbReference>
<feature type="disulfide bond" evidence="6">
    <location>
        <begin position="142"/>
        <end position="151"/>
    </location>
</feature>
<sequence length="915" mass="102641">MALKGRMHKSDLALTQSTVLIRVSITCPKLCQNGGNCVFNEQSNDYECQCPVDFNGQFCEQKAETWLGNNTCLSQACLNHGTCDPVTGICKCVFSFAGDFCELEILSTSTFKAKNLPQCDKIQCQNGGICSNITASLFQCLCPENFLGRYCEISTTARNSCPAGFTGAQCVESTVVSFYGDSLFAYLIPVDLRHPEFEFSLEFEFRTVLTDTILAVGESIFGKEFCLAILDGRLSLFVGKKRLINLHNFHINGRNWYRTTLKINFTSSYAFLALYEEGEIVDLEKTTIEQRVRMSPIFVIKFGGVGEIFLNGENDGDEARYEPFVGCLYDIVVNGLLVYPRHFKGSSVVNVGYECPINKENLCLNNPCTHHGKCQDLLLKSVCVCDRPFYGSFCEMVIQEATFGHQSTESYVEIILNHVDSRRLFARTPFDLSFFVRTRQKNATLFIAGGAKNPIDSTINFNDAGHFVWIGLVNGRLCFELKRTKGRNSEQISNASSPRLNDGFENFVEIQIDKDNRVLATLNSSLLIWKENLDNAYSYQPPTTNLYIGGYAEKIQNREKRFFIQYQPYFKGTLRDVRINNHLIELLPGKIIDKNLNILAATLLHRNVLSGTVSDDTCKSDPCMNNGTCHVTFNDFLCDCMPGYFGRRCQFQDNCYNATCPTDSKCINLETGAICSGSSTLSARNSLLAFSVQMLDQNSGESPDHMTMQFELRTRNVDGHLLSIVGHSGSLLMQILLSKGLLVLHLFDNMTQNHIVNSGLSINNGDWKKISMYFGQNSRLILEQTEISLTHVHNVLSLKSLKLIFGGQWELGFDGCIRNVSLLLDDGYPVDDEEQEDTDRGLGVKFEMPFIMSKYLHEYAIGKFSVKVQKYEISDGCSGREVCRESLCQNNSTCLDVFNSYRCLCGLGFSGPLCE</sequence>
<dbReference type="SMART" id="SM00179">
    <property type="entry name" value="EGF_CA"/>
    <property type="match status" value="4"/>
</dbReference>
<feature type="disulfide bond" evidence="6">
    <location>
        <begin position="385"/>
        <end position="394"/>
    </location>
</feature>
<feature type="domain" description="EGF-like" evidence="8">
    <location>
        <begin position="68"/>
        <end position="102"/>
    </location>
</feature>
<evidence type="ECO:0000256" key="4">
    <source>
        <dbReference type="ARBA" id="ARBA00023157"/>
    </source>
</evidence>
<dbReference type="PROSITE" id="PS50025">
    <property type="entry name" value="LAM_G_DOMAIN"/>
    <property type="match status" value="3"/>
</dbReference>
<evidence type="ECO:0000256" key="1">
    <source>
        <dbReference type="ARBA" id="ARBA00022536"/>
    </source>
</evidence>
<feature type="domain" description="EGF-like" evidence="8">
    <location>
        <begin position="23"/>
        <end position="60"/>
    </location>
</feature>
<dbReference type="InterPro" id="IPR000742">
    <property type="entry name" value="EGF"/>
</dbReference>
<keyword evidence="3" id="KW-0677">Repeat</keyword>
<keyword evidence="4 6" id="KW-1015">Disulfide bond</keyword>
<dbReference type="Gene3D" id="2.10.25.10">
    <property type="entry name" value="Laminin"/>
    <property type="match status" value="5"/>
</dbReference>
<dbReference type="PROSITE" id="PS00010">
    <property type="entry name" value="ASX_HYDROXYL"/>
    <property type="match status" value="1"/>
</dbReference>
<dbReference type="PANTHER" id="PTHR12916:SF4">
    <property type="entry name" value="UNINFLATABLE, ISOFORM C"/>
    <property type="match status" value="1"/>
</dbReference>
<feature type="disulfide bond" evidence="6">
    <location>
        <begin position="905"/>
        <end position="914"/>
    </location>
</feature>
<evidence type="ECO:0000256" key="3">
    <source>
        <dbReference type="ARBA" id="ARBA00022737"/>
    </source>
</evidence>
<evidence type="ECO:0000259" key="8">
    <source>
        <dbReference type="PROSITE" id="PS50026"/>
    </source>
</evidence>
<dbReference type="InterPro" id="IPR000152">
    <property type="entry name" value="EGF-type_Asp/Asn_hydroxyl_site"/>
</dbReference>
<dbReference type="SUPFAM" id="SSF57196">
    <property type="entry name" value="EGF/Laminin"/>
    <property type="match status" value="3"/>
</dbReference>
<dbReference type="SMART" id="SM00181">
    <property type="entry name" value="EGF"/>
    <property type="match status" value="6"/>
</dbReference>
<dbReference type="PROSITE" id="PS00022">
    <property type="entry name" value="EGF_1"/>
    <property type="match status" value="6"/>
</dbReference>
<dbReference type="Pfam" id="PF02210">
    <property type="entry name" value="Laminin_G_2"/>
    <property type="match status" value="1"/>
</dbReference>
<proteinExistence type="predicted"/>
<feature type="domain" description="EGF-like" evidence="8">
    <location>
        <begin position="614"/>
        <end position="650"/>
    </location>
</feature>
<dbReference type="CDD" id="cd00110">
    <property type="entry name" value="LamG"/>
    <property type="match status" value="1"/>
</dbReference>
<dbReference type="WBParaSite" id="nRc.2.0.1.t19245-RA">
    <property type="protein sequence ID" value="nRc.2.0.1.t19245-RA"/>
    <property type="gene ID" value="nRc.2.0.1.g19245"/>
</dbReference>
<feature type="disulfide bond" evidence="6">
    <location>
        <begin position="92"/>
        <end position="101"/>
    </location>
</feature>
<evidence type="ECO:0000256" key="2">
    <source>
        <dbReference type="ARBA" id="ARBA00022729"/>
    </source>
</evidence>
<dbReference type="InterPro" id="IPR009030">
    <property type="entry name" value="Growth_fac_rcpt_cys_sf"/>
</dbReference>
<dbReference type="PANTHER" id="PTHR12916">
    <property type="entry name" value="CYTOCHROME C OXIDASE POLYPEPTIDE VIC-2"/>
    <property type="match status" value="1"/>
</dbReference>
<keyword evidence="9" id="KW-1185">Reference proteome</keyword>
<dbReference type="InterPro" id="IPR001881">
    <property type="entry name" value="EGF-like_Ca-bd_dom"/>
</dbReference>
<dbReference type="OMA" id="LPSTRCD"/>
<feature type="domain" description="EGF-like" evidence="8">
    <location>
        <begin position="115"/>
        <end position="152"/>
    </location>
</feature>
<feature type="domain" description="EGF-like" evidence="8">
    <location>
        <begin position="879"/>
        <end position="915"/>
    </location>
</feature>
<accession>A0A915IYQ3</accession>
<dbReference type="SUPFAM" id="SSF57184">
    <property type="entry name" value="Growth factor receptor domain"/>
    <property type="match status" value="1"/>
</dbReference>